<accession>A0A0F9RE82</accession>
<gene>
    <name evidence="1" type="ORF">LCGC14_0588540</name>
</gene>
<reference evidence="1" key="1">
    <citation type="journal article" date="2015" name="Nature">
        <title>Complex archaea that bridge the gap between prokaryotes and eukaryotes.</title>
        <authorList>
            <person name="Spang A."/>
            <person name="Saw J.H."/>
            <person name="Jorgensen S.L."/>
            <person name="Zaremba-Niedzwiedzka K."/>
            <person name="Martijn J."/>
            <person name="Lind A.E."/>
            <person name="van Eijk R."/>
            <person name="Schleper C."/>
            <person name="Guy L."/>
            <person name="Ettema T.J."/>
        </authorList>
    </citation>
    <scope>NUCLEOTIDE SEQUENCE</scope>
</reference>
<name>A0A0F9RE82_9ZZZZ</name>
<dbReference type="AlphaFoldDB" id="A0A0F9RE82"/>
<proteinExistence type="predicted"/>
<comment type="caution">
    <text evidence="1">The sequence shown here is derived from an EMBL/GenBank/DDBJ whole genome shotgun (WGS) entry which is preliminary data.</text>
</comment>
<dbReference type="EMBL" id="LAZR01000911">
    <property type="protein sequence ID" value="KKN54800.1"/>
    <property type="molecule type" value="Genomic_DNA"/>
</dbReference>
<sequence length="95" mass="10508">MKVLQALQNSGKTAYIMAQSAETKQPLICFSLMEKQRVLKDARERGIKIPEPLTFIEAQSGRAQGKTVMIDNLDLLMAFVLPGVTVTLATITQEE</sequence>
<protein>
    <submittedName>
        <fullName evidence="1">Uncharacterized protein</fullName>
    </submittedName>
</protein>
<evidence type="ECO:0000313" key="1">
    <source>
        <dbReference type="EMBL" id="KKN54800.1"/>
    </source>
</evidence>
<organism evidence="1">
    <name type="scientific">marine sediment metagenome</name>
    <dbReference type="NCBI Taxonomy" id="412755"/>
    <lineage>
        <taxon>unclassified sequences</taxon>
        <taxon>metagenomes</taxon>
        <taxon>ecological metagenomes</taxon>
    </lineage>
</organism>